<organism evidence="2 3">
    <name type="scientific">Arthrobotrys flagrans</name>
    <name type="common">Nematode-trapping fungus</name>
    <name type="synonym">Trichothecium flagrans</name>
    <dbReference type="NCBI Taxonomy" id="97331"/>
    <lineage>
        <taxon>Eukaryota</taxon>
        <taxon>Fungi</taxon>
        <taxon>Dikarya</taxon>
        <taxon>Ascomycota</taxon>
        <taxon>Pezizomycotina</taxon>
        <taxon>Orbiliomycetes</taxon>
        <taxon>Orbiliales</taxon>
        <taxon>Orbiliaceae</taxon>
        <taxon>Arthrobotrys</taxon>
    </lineage>
</organism>
<gene>
    <name evidence="2" type="ORF">DFL_003894</name>
</gene>
<accession>A0A437A352</accession>
<dbReference type="VEuPathDB" id="FungiDB:DFL_003894"/>
<dbReference type="OrthoDB" id="5344252at2759"/>
<sequence length="390" mass="43516">MVVRTIPHPDTVQQQQEEYDGSQMRRKHSVPKVVGKHQQGGNGRALVVNGSTNDPIPSKASKQVQSATVNKVEGQSIKSQEILAPKPKGHVQTTPILAQASAEQAKPAVPEQNASKEIPSSKLVDESESAYVHVTLSHLPHSNKLNMIRLRANHTATANKPKLIEEAKSIFTTALQSHKLTEGVELGSWFSWTERGVNINFKTNSHRWVATENLDWLSEIGEGIRLNEKWGGIVVRDIWNPYILENTSPDDNNLKRKLEQLNVMSYAPNSNGDGGPVQESYRIRRIRWFGPSTLAIWFHDTTVAEYFAQKGVWFMEGLVGVGKNRKVGVCGLPTVYPLIEQHRNHRMVPHHVRRHGFVHPPTAHKEGPGGQHGRNNGEAKGGKLGWHPNY</sequence>
<dbReference type="EMBL" id="SAEB01000006">
    <property type="protein sequence ID" value="RVD85576.1"/>
    <property type="molecule type" value="Genomic_DNA"/>
</dbReference>
<dbReference type="RefSeq" id="XP_067491120.1">
    <property type="nucleotide sequence ID" value="XM_067632897.1"/>
</dbReference>
<evidence type="ECO:0000313" key="3">
    <source>
        <dbReference type="Proteomes" id="UP000283090"/>
    </source>
</evidence>
<name>A0A437A352_ARTFL</name>
<evidence type="ECO:0000313" key="2">
    <source>
        <dbReference type="EMBL" id="RVD85576.1"/>
    </source>
</evidence>
<protein>
    <submittedName>
        <fullName evidence="2">Uncharacterized protein</fullName>
    </submittedName>
</protein>
<dbReference type="Proteomes" id="UP000283090">
    <property type="component" value="Unassembled WGS sequence"/>
</dbReference>
<comment type="caution">
    <text evidence="2">The sequence shown here is derived from an EMBL/GenBank/DDBJ whole genome shotgun (WGS) entry which is preliminary data.</text>
</comment>
<keyword evidence="3" id="KW-1185">Reference proteome</keyword>
<proteinExistence type="predicted"/>
<evidence type="ECO:0000256" key="1">
    <source>
        <dbReference type="SAM" id="MobiDB-lite"/>
    </source>
</evidence>
<reference evidence="2 3" key="1">
    <citation type="submission" date="2019-01" db="EMBL/GenBank/DDBJ databases">
        <title>Intercellular communication is required for trap formation in the nematode-trapping fungus Duddingtonia flagrans.</title>
        <authorList>
            <person name="Youssar L."/>
            <person name="Wernet V."/>
            <person name="Hensel N."/>
            <person name="Hildebrandt H.-G."/>
            <person name="Fischer R."/>
        </authorList>
    </citation>
    <scope>NUCLEOTIDE SEQUENCE [LARGE SCALE GENOMIC DNA]</scope>
    <source>
        <strain evidence="2 3">CBS H-5679</strain>
    </source>
</reference>
<dbReference type="GeneID" id="93586205"/>
<feature type="region of interest" description="Disordered" evidence="1">
    <location>
        <begin position="1"/>
        <end position="26"/>
    </location>
</feature>
<feature type="region of interest" description="Disordered" evidence="1">
    <location>
        <begin position="357"/>
        <end position="390"/>
    </location>
</feature>
<dbReference type="AlphaFoldDB" id="A0A437A352"/>